<reference evidence="3 4" key="1">
    <citation type="submission" date="2019-06" db="EMBL/GenBank/DDBJ databases">
        <title>Sequencing the genomes of 1000 actinobacteria strains.</title>
        <authorList>
            <person name="Klenk H.-P."/>
        </authorList>
    </citation>
    <scope>NUCLEOTIDE SEQUENCE [LARGE SCALE GENOMIC DNA]</scope>
    <source>
        <strain evidence="3 4">DSM 43186</strain>
    </source>
</reference>
<accession>A0A543IW95</accession>
<evidence type="ECO:0000313" key="3">
    <source>
        <dbReference type="EMBL" id="TQM74845.1"/>
    </source>
</evidence>
<keyword evidence="2" id="KW-1133">Transmembrane helix</keyword>
<keyword evidence="4" id="KW-1185">Reference proteome</keyword>
<organism evidence="3 4">
    <name type="scientific">Thermopolyspora flexuosa</name>
    <dbReference type="NCBI Taxonomy" id="103836"/>
    <lineage>
        <taxon>Bacteria</taxon>
        <taxon>Bacillati</taxon>
        <taxon>Actinomycetota</taxon>
        <taxon>Actinomycetes</taxon>
        <taxon>Streptosporangiales</taxon>
        <taxon>Streptosporangiaceae</taxon>
        <taxon>Thermopolyspora</taxon>
    </lineage>
</organism>
<evidence type="ECO:0000256" key="2">
    <source>
        <dbReference type="SAM" id="Phobius"/>
    </source>
</evidence>
<evidence type="ECO:0000256" key="1">
    <source>
        <dbReference type="SAM" id="MobiDB-lite"/>
    </source>
</evidence>
<proteinExistence type="predicted"/>
<sequence length="256" mass="27251">MVPGRAAAHGSDGAAGPRQAGGKPRASGRAQYEAMRNRWLLRGAAGTAAAAAILLTSAPAMAHGAPQRPATTSQTGVAAPATVANTLLNAWQRRNRAAALRVATPAVVRDLFTSPLRSPDVFRGCTGNVCRFAYTSVRTPGGLNAIVMVVSGNKVTKIYMPRFITKPANAAKHLFAAWRAGDRNRGLEVATPAAVNALRWVRGPKGTVPYSFMGCSKAPKQEFRCSYWYEGGAMHMWVNGSAARGYQVYKITFFAD</sequence>
<protein>
    <submittedName>
        <fullName evidence="3">Uncharacterized protein</fullName>
    </submittedName>
</protein>
<keyword evidence="2" id="KW-0812">Transmembrane</keyword>
<feature type="region of interest" description="Disordered" evidence="1">
    <location>
        <begin position="1"/>
        <end position="29"/>
    </location>
</feature>
<dbReference type="AlphaFoldDB" id="A0A543IW95"/>
<gene>
    <name evidence="3" type="ORF">FHX40_1529</name>
</gene>
<evidence type="ECO:0000313" key="4">
    <source>
        <dbReference type="Proteomes" id="UP000319213"/>
    </source>
</evidence>
<dbReference type="EMBL" id="VFPQ01000001">
    <property type="protein sequence ID" value="TQM74845.1"/>
    <property type="molecule type" value="Genomic_DNA"/>
</dbReference>
<name>A0A543IW95_9ACTN</name>
<comment type="caution">
    <text evidence="3">The sequence shown here is derived from an EMBL/GenBank/DDBJ whole genome shotgun (WGS) entry which is preliminary data.</text>
</comment>
<dbReference type="Proteomes" id="UP000319213">
    <property type="component" value="Unassembled WGS sequence"/>
</dbReference>
<keyword evidence="2" id="KW-0472">Membrane</keyword>
<feature type="transmembrane region" description="Helical" evidence="2">
    <location>
        <begin position="39"/>
        <end position="62"/>
    </location>
</feature>